<dbReference type="PRINTS" id="PR00996">
    <property type="entry name" value="CHERMTFRASE"/>
</dbReference>
<evidence type="ECO:0000256" key="2">
    <source>
        <dbReference type="ARBA" id="ARBA00022603"/>
    </source>
</evidence>
<keyword evidence="12" id="KW-1185">Reference proteome</keyword>
<dbReference type="Gene3D" id="3.40.50.180">
    <property type="entry name" value="Methylesterase CheB, C-terminal domain"/>
    <property type="match status" value="1"/>
</dbReference>
<evidence type="ECO:0000256" key="8">
    <source>
        <dbReference type="SAM" id="MobiDB-lite"/>
    </source>
</evidence>
<dbReference type="Pfam" id="PF01739">
    <property type="entry name" value="CheR"/>
    <property type="match status" value="1"/>
</dbReference>
<dbReference type="PROSITE" id="PS50123">
    <property type="entry name" value="CHER"/>
    <property type="match status" value="1"/>
</dbReference>
<organism evidence="11 12">
    <name type="scientific">Pseudobacteriovorax antillogorgiicola</name>
    <dbReference type="NCBI Taxonomy" id="1513793"/>
    <lineage>
        <taxon>Bacteria</taxon>
        <taxon>Pseudomonadati</taxon>
        <taxon>Bdellovibrionota</taxon>
        <taxon>Oligoflexia</taxon>
        <taxon>Oligoflexales</taxon>
        <taxon>Pseudobacteriovoracaceae</taxon>
        <taxon>Pseudobacteriovorax</taxon>
    </lineage>
</organism>
<protein>
    <submittedName>
        <fullName evidence="11">Chemotaxis response regulator CheB, contains REC and protein-glutamate methylesterase domains</fullName>
    </submittedName>
</protein>
<evidence type="ECO:0000256" key="7">
    <source>
        <dbReference type="PROSITE-ProRule" id="PRU00050"/>
    </source>
</evidence>
<dbReference type="InterPro" id="IPR000673">
    <property type="entry name" value="Sig_transdc_resp-reg_Me-estase"/>
</dbReference>
<dbReference type="GO" id="GO:0008984">
    <property type="term" value="F:protein-glutamate methylesterase activity"/>
    <property type="evidence" value="ECO:0007669"/>
    <property type="project" value="UniProtKB-EC"/>
</dbReference>
<dbReference type="InterPro" id="IPR022642">
    <property type="entry name" value="CheR_C"/>
</dbReference>
<dbReference type="STRING" id="1513793.SAMN06296036_1119"/>
<dbReference type="RefSeq" id="WP_132320271.1">
    <property type="nucleotide sequence ID" value="NZ_FWZT01000011.1"/>
</dbReference>
<feature type="domain" description="CheR-type methyltransferase" evidence="10">
    <location>
        <begin position="13"/>
        <end position="282"/>
    </location>
</feature>
<reference evidence="12" key="1">
    <citation type="submission" date="2017-04" db="EMBL/GenBank/DDBJ databases">
        <authorList>
            <person name="Varghese N."/>
            <person name="Submissions S."/>
        </authorList>
    </citation>
    <scope>NUCLEOTIDE SEQUENCE [LARGE SCALE GENOMIC DNA]</scope>
    <source>
        <strain evidence="12">RKEM611</strain>
    </source>
</reference>
<dbReference type="GO" id="GO:0000156">
    <property type="term" value="F:phosphorelay response regulator activity"/>
    <property type="evidence" value="ECO:0007669"/>
    <property type="project" value="InterPro"/>
</dbReference>
<dbReference type="AlphaFoldDB" id="A0A1Y6BZI7"/>
<dbReference type="GO" id="GO:0032259">
    <property type="term" value="P:methylation"/>
    <property type="evidence" value="ECO:0007669"/>
    <property type="project" value="UniProtKB-KW"/>
</dbReference>
<dbReference type="SUPFAM" id="SSF52172">
    <property type="entry name" value="CheY-like"/>
    <property type="match status" value="1"/>
</dbReference>
<keyword evidence="3" id="KW-0808">Transferase</keyword>
<dbReference type="CDD" id="cd16432">
    <property type="entry name" value="CheB_Rec"/>
    <property type="match status" value="1"/>
</dbReference>
<dbReference type="InterPro" id="IPR035909">
    <property type="entry name" value="CheB_C"/>
</dbReference>
<keyword evidence="4" id="KW-0949">S-adenosyl-L-methionine</keyword>
<keyword evidence="5 7" id="KW-0378">Hydrolase</keyword>
<dbReference type="GO" id="GO:0006935">
    <property type="term" value="P:chemotaxis"/>
    <property type="evidence" value="ECO:0007669"/>
    <property type="project" value="UniProtKB-UniRule"/>
</dbReference>
<evidence type="ECO:0000259" key="10">
    <source>
        <dbReference type="PROSITE" id="PS50123"/>
    </source>
</evidence>
<evidence type="ECO:0000256" key="3">
    <source>
        <dbReference type="ARBA" id="ARBA00022679"/>
    </source>
</evidence>
<dbReference type="PROSITE" id="PS50122">
    <property type="entry name" value="CHEB"/>
    <property type="match status" value="1"/>
</dbReference>
<feature type="active site" evidence="7">
    <location>
        <position position="497"/>
    </location>
</feature>
<accession>A0A1Y6BZI7</accession>
<feature type="compositionally biased region" description="Polar residues" evidence="8">
    <location>
        <begin position="298"/>
        <end position="313"/>
    </location>
</feature>
<proteinExistence type="predicted"/>
<dbReference type="EMBL" id="FWZT01000011">
    <property type="protein sequence ID" value="SMF36161.1"/>
    <property type="molecule type" value="Genomic_DNA"/>
</dbReference>
<sequence length="680" mass="75679">MGAAAQQNDRQIFEAIAQKISKITGVQLGEKQYSLVLSRLSKHLRNMGGLTPAQYWEYLQGNEEDEVPVLISLLTTHHTFFFREQVHFDYLEEALPKLIENVISQGRDTLYFWCAACSKGQEGYTLAMFLDYHLKQLRCTLKYKILFSDVDQASVNWAENGVYSNDELGRVPITYRSNHWIRGKGQISDFSKVRSQLKESCNFRTINLLELKNERFPNKFDVVFCRNVFIYFTVKEIESISRNILNSMEEHGLFIIGVSESLLGAKLTVEHLGKSVYQKSDEEKVVNIRTDTSKLKPGTSSIPRTPPNLTQTSRSERLSSVPPQPRNLAESVTHAVSLNRMSPTAEDDLRIITLQSSLKLGSDLRSVINNFPGCKSVGFDVITSADEAIAKIKGKQANLLILEINASRFLRRILAETDVATLIATTDQDESEKINQALDAGARDYIVFRTKVLTEQDREVLASKLHNVGRTVGHDSNSRSRTTSKLDNQFIVGLGASTGGTEAITKVLTKLPHDMPPIVIVQHIPEFYSKQFADRLNKLCEIDVKEAVDGDVLRPGLAIVAPGNFQMKVVKRGGHYKISVFEGEKVNGHRPSVDVLFNSLAEVVPEKLLGVLLTGMGSDGAKGLLQMKKSGAKTFTQDEATSVVYGMPKVAFEIGASDKVLPLERIPDALIKASKKADQS</sequence>
<dbReference type="PANTHER" id="PTHR42872">
    <property type="entry name" value="PROTEIN-GLUTAMATE METHYLESTERASE/PROTEIN-GLUTAMINE GLUTAMINASE"/>
    <property type="match status" value="1"/>
</dbReference>
<feature type="active site" evidence="7">
    <location>
        <position position="619"/>
    </location>
</feature>
<evidence type="ECO:0000256" key="6">
    <source>
        <dbReference type="ARBA" id="ARBA00048267"/>
    </source>
</evidence>
<evidence type="ECO:0000256" key="4">
    <source>
        <dbReference type="ARBA" id="ARBA00022691"/>
    </source>
</evidence>
<dbReference type="SUPFAM" id="SSF47757">
    <property type="entry name" value="Chemotaxis receptor methyltransferase CheR, N-terminal domain"/>
    <property type="match status" value="1"/>
</dbReference>
<gene>
    <name evidence="11" type="ORF">SAMN06296036_1119</name>
</gene>
<dbReference type="Proteomes" id="UP000192907">
    <property type="component" value="Unassembled WGS sequence"/>
</dbReference>
<keyword evidence="7" id="KW-0145">Chemotaxis</keyword>
<dbReference type="SUPFAM" id="SSF52738">
    <property type="entry name" value="Methylesterase CheB, C-terminal domain"/>
    <property type="match status" value="1"/>
</dbReference>
<evidence type="ECO:0000313" key="12">
    <source>
        <dbReference type="Proteomes" id="UP000192907"/>
    </source>
</evidence>
<dbReference type="InterPro" id="IPR011006">
    <property type="entry name" value="CheY-like_superfamily"/>
</dbReference>
<feature type="domain" description="CheB-type methylesterase" evidence="9">
    <location>
        <begin position="485"/>
        <end position="677"/>
    </location>
</feature>
<dbReference type="PANTHER" id="PTHR42872:SF6">
    <property type="entry name" value="PROTEIN-GLUTAMATE METHYLESTERASE_PROTEIN-GLUTAMINE GLUTAMINASE"/>
    <property type="match status" value="1"/>
</dbReference>
<dbReference type="Gene3D" id="3.40.50.2300">
    <property type="match status" value="1"/>
</dbReference>
<name>A0A1Y6BZI7_9BACT</name>
<dbReference type="GO" id="GO:0008983">
    <property type="term" value="F:protein-glutamate O-methyltransferase activity"/>
    <property type="evidence" value="ECO:0007669"/>
    <property type="project" value="UniProtKB-EC"/>
</dbReference>
<evidence type="ECO:0000313" key="11">
    <source>
        <dbReference type="EMBL" id="SMF36161.1"/>
    </source>
</evidence>
<dbReference type="GO" id="GO:0005737">
    <property type="term" value="C:cytoplasm"/>
    <property type="evidence" value="ECO:0007669"/>
    <property type="project" value="InterPro"/>
</dbReference>
<dbReference type="Pfam" id="PF01339">
    <property type="entry name" value="CheB_methylest"/>
    <property type="match status" value="1"/>
</dbReference>
<feature type="region of interest" description="Disordered" evidence="8">
    <location>
        <begin position="293"/>
        <end position="326"/>
    </location>
</feature>
<keyword evidence="2" id="KW-0489">Methyltransferase</keyword>
<feature type="active site" evidence="7">
    <location>
        <position position="523"/>
    </location>
</feature>
<evidence type="ECO:0000259" key="9">
    <source>
        <dbReference type="PROSITE" id="PS50122"/>
    </source>
</evidence>
<dbReference type="InterPro" id="IPR036804">
    <property type="entry name" value="CheR_N_sf"/>
</dbReference>
<dbReference type="SUPFAM" id="SSF53335">
    <property type="entry name" value="S-adenosyl-L-methionine-dependent methyltransferases"/>
    <property type="match status" value="1"/>
</dbReference>
<evidence type="ECO:0000256" key="5">
    <source>
        <dbReference type="ARBA" id="ARBA00022801"/>
    </source>
</evidence>
<dbReference type="Gene3D" id="3.40.50.150">
    <property type="entry name" value="Vaccinia Virus protein VP39"/>
    <property type="match status" value="1"/>
</dbReference>
<comment type="catalytic activity">
    <reaction evidence="1">
        <text>L-glutamyl-[protein] + S-adenosyl-L-methionine = [protein]-L-glutamate 5-O-methyl ester + S-adenosyl-L-homocysteine</text>
        <dbReference type="Rhea" id="RHEA:24452"/>
        <dbReference type="Rhea" id="RHEA-COMP:10208"/>
        <dbReference type="Rhea" id="RHEA-COMP:10311"/>
        <dbReference type="ChEBI" id="CHEBI:29973"/>
        <dbReference type="ChEBI" id="CHEBI:57856"/>
        <dbReference type="ChEBI" id="CHEBI:59789"/>
        <dbReference type="ChEBI" id="CHEBI:82795"/>
        <dbReference type="EC" id="2.1.1.80"/>
    </reaction>
</comment>
<dbReference type="InterPro" id="IPR000780">
    <property type="entry name" value="CheR_MeTrfase"/>
</dbReference>
<dbReference type="Gene3D" id="1.10.155.10">
    <property type="entry name" value="Chemotaxis receptor methyltransferase CheR, N-terminal domain"/>
    <property type="match status" value="1"/>
</dbReference>
<dbReference type="OrthoDB" id="5291131at2"/>
<comment type="catalytic activity">
    <reaction evidence="6">
        <text>[protein]-L-glutamate 5-O-methyl ester + H2O = L-glutamyl-[protein] + methanol + H(+)</text>
        <dbReference type="Rhea" id="RHEA:23236"/>
        <dbReference type="Rhea" id="RHEA-COMP:10208"/>
        <dbReference type="Rhea" id="RHEA-COMP:10311"/>
        <dbReference type="ChEBI" id="CHEBI:15377"/>
        <dbReference type="ChEBI" id="CHEBI:15378"/>
        <dbReference type="ChEBI" id="CHEBI:17790"/>
        <dbReference type="ChEBI" id="CHEBI:29973"/>
        <dbReference type="ChEBI" id="CHEBI:82795"/>
        <dbReference type="EC" id="3.1.1.61"/>
    </reaction>
</comment>
<dbReference type="SMART" id="SM00138">
    <property type="entry name" value="MeTrc"/>
    <property type="match status" value="1"/>
</dbReference>
<evidence type="ECO:0000256" key="1">
    <source>
        <dbReference type="ARBA" id="ARBA00001541"/>
    </source>
</evidence>
<dbReference type="InterPro" id="IPR029063">
    <property type="entry name" value="SAM-dependent_MTases_sf"/>
</dbReference>